<keyword evidence="1" id="KW-0812">Transmembrane</keyword>
<feature type="transmembrane region" description="Helical" evidence="1">
    <location>
        <begin position="92"/>
        <end position="111"/>
    </location>
</feature>
<keyword evidence="1" id="KW-0472">Membrane</keyword>
<proteinExistence type="predicted"/>
<feature type="transmembrane region" description="Helical" evidence="1">
    <location>
        <begin position="162"/>
        <end position="184"/>
    </location>
</feature>
<dbReference type="Pfam" id="PF13347">
    <property type="entry name" value="MFS_2"/>
    <property type="match status" value="1"/>
</dbReference>
<feature type="transmembrane region" description="Helical" evidence="1">
    <location>
        <begin position="282"/>
        <end position="302"/>
    </location>
</feature>
<dbReference type="Proteomes" id="UP000677616">
    <property type="component" value="Chromosome"/>
</dbReference>
<dbReference type="SUPFAM" id="SSF103473">
    <property type="entry name" value="MFS general substrate transporter"/>
    <property type="match status" value="1"/>
</dbReference>
<keyword evidence="3" id="KW-1185">Reference proteome</keyword>
<protein>
    <submittedName>
        <fullName evidence="2">MFS transporter</fullName>
    </submittedName>
</protein>
<reference evidence="2 3" key="1">
    <citation type="submission" date="2021-04" db="EMBL/GenBank/DDBJ databases">
        <title>Complete genome sequence of a novel Streptococcus species.</title>
        <authorList>
            <person name="Teng J.L.L."/>
        </authorList>
    </citation>
    <scope>NUCLEOTIDE SEQUENCE [LARGE SCALE GENOMIC DNA]</scope>
    <source>
        <strain evidence="2 3">HKU75</strain>
    </source>
</reference>
<feature type="transmembrane region" description="Helical" evidence="1">
    <location>
        <begin position="190"/>
        <end position="213"/>
    </location>
</feature>
<feature type="transmembrane region" description="Helical" evidence="1">
    <location>
        <begin position="20"/>
        <end position="42"/>
    </location>
</feature>
<feature type="transmembrane region" description="Helical" evidence="1">
    <location>
        <begin position="48"/>
        <end position="72"/>
    </location>
</feature>
<accession>A0ABX7YJQ2</accession>
<organism evidence="2 3">
    <name type="scientific">Streptococcus oriscaviae</name>
    <dbReference type="NCBI Taxonomy" id="2781599"/>
    <lineage>
        <taxon>Bacteria</taxon>
        <taxon>Bacillati</taxon>
        <taxon>Bacillota</taxon>
        <taxon>Bacilli</taxon>
        <taxon>Lactobacillales</taxon>
        <taxon>Streptococcaceae</taxon>
        <taxon>Streptococcus</taxon>
    </lineage>
</organism>
<feature type="transmembrane region" description="Helical" evidence="1">
    <location>
        <begin position="248"/>
        <end position="276"/>
    </location>
</feature>
<name>A0ABX7YJQ2_9STRE</name>
<dbReference type="InterPro" id="IPR039672">
    <property type="entry name" value="MFS_2"/>
</dbReference>
<dbReference type="PANTHER" id="PTHR11328:SF24">
    <property type="entry name" value="MAJOR FACILITATOR SUPERFAMILY (MFS) PROFILE DOMAIN-CONTAINING PROTEIN"/>
    <property type="match status" value="1"/>
</dbReference>
<evidence type="ECO:0000256" key="1">
    <source>
        <dbReference type="SAM" id="Phobius"/>
    </source>
</evidence>
<feature type="transmembrane region" description="Helical" evidence="1">
    <location>
        <begin position="442"/>
        <end position="463"/>
    </location>
</feature>
<sequence>MKNKQVNWRMSRKERLNYYLADSGRMFGTMIFQTYMTAFLALRGVNLSVLAGLLLILKLIDAFNDILFGFWVDKIQLSQIQSLKRIVGDGKYLPWFKLTFFLFPLFTIVFYSMPNSLPEWAKLAWFIVSYLFYDFSCTLIETPMSSLVLTLTDVTDERNRILTVRGIVTVIAVVLLSIVSTLLVDPKVGLGLTFSKSAILLVSVCLIMMLPLVKNGKEYNIKLKNTELEENETYTLKDMWNCVKVNKYMAIFLSSSLIIGVTATATAVGSLASFYLFDGNTAIVQLPLLLAFIPGILISSQGDKIAKKFGRKNSMVGLSFFFGATFILQYFLGYKNLVIFITLGVLAGLANSLRYVFQNFIAPDTIEFTRYKTGKDCSGIFYALNSFVNKATNGIGASIGLLILGLFGWNEIKAGSYQELLEMGTKIGEAAYQTPQAIHGMWVVYTLIPGLGFILAAITLMFYKLDDGDAELMAKCNSGEITRQECEQQLSKTY</sequence>
<gene>
    <name evidence="2" type="ORF">INT76_09400</name>
</gene>
<dbReference type="InterPro" id="IPR036259">
    <property type="entry name" value="MFS_trans_sf"/>
</dbReference>
<evidence type="ECO:0000313" key="2">
    <source>
        <dbReference type="EMBL" id="QUE54031.1"/>
    </source>
</evidence>
<dbReference type="PANTHER" id="PTHR11328">
    <property type="entry name" value="MAJOR FACILITATOR SUPERFAMILY DOMAIN-CONTAINING PROTEIN"/>
    <property type="match status" value="1"/>
</dbReference>
<evidence type="ECO:0000313" key="3">
    <source>
        <dbReference type="Proteomes" id="UP000677616"/>
    </source>
</evidence>
<feature type="transmembrane region" description="Helical" evidence="1">
    <location>
        <begin position="123"/>
        <end position="141"/>
    </location>
</feature>
<dbReference type="RefSeq" id="WP_212570174.1">
    <property type="nucleotide sequence ID" value="NZ_CP073084.1"/>
</dbReference>
<dbReference type="EMBL" id="CP073084">
    <property type="protein sequence ID" value="QUE54031.1"/>
    <property type="molecule type" value="Genomic_DNA"/>
</dbReference>
<keyword evidence="1" id="KW-1133">Transmembrane helix</keyword>
<feature type="transmembrane region" description="Helical" evidence="1">
    <location>
        <begin position="314"/>
        <end position="332"/>
    </location>
</feature>
<feature type="transmembrane region" description="Helical" evidence="1">
    <location>
        <begin position="338"/>
        <end position="357"/>
    </location>
</feature>